<name>A0ABR9JSK7_9ACTN</name>
<organism evidence="1 2">
    <name type="scientific">Actinomadura algeriensis</name>
    <dbReference type="NCBI Taxonomy" id="1679523"/>
    <lineage>
        <taxon>Bacteria</taxon>
        <taxon>Bacillati</taxon>
        <taxon>Actinomycetota</taxon>
        <taxon>Actinomycetes</taxon>
        <taxon>Streptosporangiales</taxon>
        <taxon>Thermomonosporaceae</taxon>
        <taxon>Actinomadura</taxon>
    </lineage>
</organism>
<evidence type="ECO:0000313" key="1">
    <source>
        <dbReference type="EMBL" id="MBE1533358.1"/>
    </source>
</evidence>
<sequence>MGAALVSAEALPSVPQDEYELVGRLYPESAWMFVWGRRLLRDMVGGGVSRFLVGRLGPGCWSVLHTDSAWIALRCADGAMPARPVHAVACDSAREAVAHAAAGMIVDAGVAIDSHLLWDLGFVEPARDPSSVPLVWKPTEQARKLDSSSRDDGRARYGTDGFALELLRGRPARFCVLPPGPMPDDGLFLNRHELFMSLSHSRLPGDFAVSSGEELPAGKLLEGYGSPERPYLFSLRTPFERQGLPQTAGGHEWHIYLTRRPLWTFPGFPVEETTVPAAGMTRTTGPSTGGQGYLFRDSVSSLLRSGEIIEVSRWEGTRLLKEGRAQR</sequence>
<dbReference type="Proteomes" id="UP000627838">
    <property type="component" value="Unassembled WGS sequence"/>
</dbReference>
<gene>
    <name evidence="1" type="ORF">H4W34_003191</name>
</gene>
<evidence type="ECO:0000313" key="2">
    <source>
        <dbReference type="Proteomes" id="UP000627838"/>
    </source>
</evidence>
<dbReference type="RefSeq" id="WP_192759924.1">
    <property type="nucleotide sequence ID" value="NZ_JADBDZ010000001.1"/>
</dbReference>
<reference evidence="1 2" key="1">
    <citation type="submission" date="2020-10" db="EMBL/GenBank/DDBJ databases">
        <title>Sequencing the genomes of 1000 actinobacteria strains.</title>
        <authorList>
            <person name="Klenk H.-P."/>
        </authorList>
    </citation>
    <scope>NUCLEOTIDE SEQUENCE [LARGE SCALE GENOMIC DNA]</scope>
    <source>
        <strain evidence="1 2">DSM 46744</strain>
    </source>
</reference>
<proteinExistence type="predicted"/>
<dbReference type="EMBL" id="JADBDZ010000001">
    <property type="protein sequence ID" value="MBE1533358.1"/>
    <property type="molecule type" value="Genomic_DNA"/>
</dbReference>
<protein>
    <submittedName>
        <fullName evidence="1">Uncharacterized protein</fullName>
    </submittedName>
</protein>
<accession>A0ABR9JSK7</accession>
<keyword evidence="2" id="KW-1185">Reference proteome</keyword>
<comment type="caution">
    <text evidence="1">The sequence shown here is derived from an EMBL/GenBank/DDBJ whole genome shotgun (WGS) entry which is preliminary data.</text>
</comment>